<dbReference type="Pfam" id="PF08902">
    <property type="entry name" value="DUF1848"/>
    <property type="match status" value="1"/>
</dbReference>
<dbReference type="AlphaFoldDB" id="A0A0R2HPR0"/>
<evidence type="ECO:0008006" key="3">
    <source>
        <dbReference type="Google" id="ProtNLM"/>
    </source>
</evidence>
<keyword evidence="2" id="KW-1185">Reference proteome</keyword>
<reference evidence="1 2" key="1">
    <citation type="journal article" date="2015" name="Genome Announc.">
        <title>Expanding the biotechnology potential of lactobacilli through comparative genomics of 213 strains and associated genera.</title>
        <authorList>
            <person name="Sun Z."/>
            <person name="Harris H.M."/>
            <person name="McCann A."/>
            <person name="Guo C."/>
            <person name="Argimon S."/>
            <person name="Zhang W."/>
            <person name="Yang X."/>
            <person name="Jeffery I.B."/>
            <person name="Cooney J.C."/>
            <person name="Kagawa T.F."/>
            <person name="Liu W."/>
            <person name="Song Y."/>
            <person name="Salvetti E."/>
            <person name="Wrobel A."/>
            <person name="Rasinkangas P."/>
            <person name="Parkhill J."/>
            <person name="Rea M.C."/>
            <person name="O'Sullivan O."/>
            <person name="Ritari J."/>
            <person name="Douillard F.P."/>
            <person name="Paul Ross R."/>
            <person name="Yang R."/>
            <person name="Briner A.E."/>
            <person name="Felis G.E."/>
            <person name="de Vos W.M."/>
            <person name="Barrangou R."/>
            <person name="Klaenhammer T.R."/>
            <person name="Caufield P.W."/>
            <person name="Cui Y."/>
            <person name="Zhang H."/>
            <person name="O'Toole P.W."/>
        </authorList>
    </citation>
    <scope>NUCLEOTIDE SEQUENCE [LARGE SCALE GENOMIC DNA]</scope>
    <source>
        <strain evidence="1 2">DSM 20405</strain>
    </source>
</reference>
<dbReference type="PATRIC" id="fig|1410657.5.peg.161"/>
<proteinExistence type="predicted"/>
<organism evidence="1 2">
    <name type="scientific">Kandleria vitulina DSM 20405</name>
    <dbReference type="NCBI Taxonomy" id="1410657"/>
    <lineage>
        <taxon>Bacteria</taxon>
        <taxon>Bacillati</taxon>
        <taxon>Bacillota</taxon>
        <taxon>Erysipelotrichia</taxon>
        <taxon>Erysipelotrichales</taxon>
        <taxon>Coprobacillaceae</taxon>
        <taxon>Kandleria</taxon>
    </lineage>
</organism>
<evidence type="ECO:0000313" key="1">
    <source>
        <dbReference type="EMBL" id="KRN51540.1"/>
    </source>
</evidence>
<evidence type="ECO:0000313" key="2">
    <source>
        <dbReference type="Proteomes" id="UP000051841"/>
    </source>
</evidence>
<dbReference type="InterPro" id="IPR014998">
    <property type="entry name" value="DUF1848"/>
</dbReference>
<name>A0A0R2HPR0_9FIRM</name>
<sequence length="312" mass="36582">MILNTGNRTDIPGYYSEWFMNRIREGFVYTRNPYYPELVTKYSLSPKVVDIIQFCTKNPIPMLKYLDELDVYHTVWQVTITPYGKEIEPHVPNKNRIIDAIKVLSSKVGKQAIAWRYDPIFISEKYTVDYHIHIFEEMCKRLSPYIDQCIFSYIDLYKKTVRNFPGVQEVSLSDKKKIAKAFKSIADRYHVRLRTCLENDDFLIDYNIDVSGCSTKEEMEHFTGLHLHWPTGLDNAREGCRCILGNDIGSYNTCGHGCLYCYANDDMMQVKRNMRHHDPKSPILVGHIKKGDHIREAKQESFIDKQMTIFDY</sequence>
<gene>
    <name evidence="1" type="ORF">IV49_GL000160</name>
</gene>
<dbReference type="RefSeq" id="WP_029071426.1">
    <property type="nucleotide sequence ID" value="NZ_JQBL01000001.1"/>
</dbReference>
<dbReference type="Proteomes" id="UP000051841">
    <property type="component" value="Unassembled WGS sequence"/>
</dbReference>
<accession>A0A0R2HPR0</accession>
<protein>
    <recommendedName>
        <fullName evidence="3">DUF1848 domain-containing protein</fullName>
    </recommendedName>
</protein>
<comment type="caution">
    <text evidence="1">The sequence shown here is derived from an EMBL/GenBank/DDBJ whole genome shotgun (WGS) entry which is preliminary data.</text>
</comment>
<dbReference type="EMBL" id="JQBL01000001">
    <property type="protein sequence ID" value="KRN51540.1"/>
    <property type="molecule type" value="Genomic_DNA"/>
</dbReference>